<reference evidence="3 4" key="1">
    <citation type="submission" date="2021-01" db="EMBL/GenBank/DDBJ databases">
        <title>Whole genome shotgun sequence of Planobispora longispora NBRC 13918.</title>
        <authorList>
            <person name="Komaki H."/>
            <person name="Tamura T."/>
        </authorList>
    </citation>
    <scope>NUCLEOTIDE SEQUENCE [LARGE SCALE GENOMIC DNA]</scope>
    <source>
        <strain evidence="3 4">NBRC 13918</strain>
    </source>
</reference>
<keyword evidence="1" id="KW-0812">Transmembrane</keyword>
<dbReference type="EMBL" id="BOOH01000014">
    <property type="protein sequence ID" value="GIH75078.1"/>
    <property type="molecule type" value="Genomic_DNA"/>
</dbReference>
<dbReference type="Pfam" id="PF06197">
    <property type="entry name" value="DUF998"/>
    <property type="match status" value="1"/>
</dbReference>
<feature type="signal peptide" evidence="2">
    <location>
        <begin position="1"/>
        <end position="22"/>
    </location>
</feature>
<dbReference type="AlphaFoldDB" id="A0A8J3W474"/>
<feature type="transmembrane region" description="Helical" evidence="1">
    <location>
        <begin position="114"/>
        <end position="138"/>
    </location>
</feature>
<comment type="caution">
    <text evidence="3">The sequence shown here is derived from an EMBL/GenBank/DDBJ whole genome shotgun (WGS) entry which is preliminary data.</text>
</comment>
<feature type="transmembrane region" description="Helical" evidence="1">
    <location>
        <begin position="150"/>
        <end position="169"/>
    </location>
</feature>
<keyword evidence="1" id="KW-0472">Membrane</keyword>
<keyword evidence="2" id="KW-0732">Signal</keyword>
<sequence length="233" mass="24571">MLRLKTFLPLIACAGIVAAAVAAVVGQIDPDPYLDPLNLTVSEYAVLDRGGATEFSMMALGVGSLALVAGLRMAQAPVGALAERLMLVWSGALLLIAIVPTTAPGLALDLPAQVHRYVSITAFVVMPVAGALMAARFGRDERWRAVARPLEWLALAGGFGLLAITYVALPGDRVLIGLVERVLLGTEVALVGVLAVRLAQLTWPRAVRLPWNVRAVRLPRGTRGSRSSRIAVG</sequence>
<accession>A0A8J3W474</accession>
<protein>
    <recommendedName>
        <fullName evidence="5">DUF998 domain-containing protein</fullName>
    </recommendedName>
</protein>
<feature type="chain" id="PRO_5039260253" description="DUF998 domain-containing protein" evidence="2">
    <location>
        <begin position="23"/>
        <end position="233"/>
    </location>
</feature>
<gene>
    <name evidence="3" type="ORF">Plo01_15070</name>
</gene>
<evidence type="ECO:0000256" key="1">
    <source>
        <dbReference type="SAM" id="Phobius"/>
    </source>
</evidence>
<organism evidence="3 4">
    <name type="scientific">Planobispora longispora</name>
    <dbReference type="NCBI Taxonomy" id="28887"/>
    <lineage>
        <taxon>Bacteria</taxon>
        <taxon>Bacillati</taxon>
        <taxon>Actinomycetota</taxon>
        <taxon>Actinomycetes</taxon>
        <taxon>Streptosporangiales</taxon>
        <taxon>Streptosporangiaceae</taxon>
        <taxon>Planobispora</taxon>
    </lineage>
</organism>
<evidence type="ECO:0000313" key="3">
    <source>
        <dbReference type="EMBL" id="GIH75078.1"/>
    </source>
</evidence>
<name>A0A8J3W474_9ACTN</name>
<keyword evidence="1" id="KW-1133">Transmembrane helix</keyword>
<feature type="transmembrane region" description="Helical" evidence="1">
    <location>
        <begin position="86"/>
        <end position="108"/>
    </location>
</feature>
<evidence type="ECO:0000313" key="4">
    <source>
        <dbReference type="Proteomes" id="UP000616724"/>
    </source>
</evidence>
<dbReference type="Proteomes" id="UP000616724">
    <property type="component" value="Unassembled WGS sequence"/>
</dbReference>
<dbReference type="InterPro" id="IPR009339">
    <property type="entry name" value="DUF998"/>
</dbReference>
<dbReference type="RefSeq" id="WP_203889786.1">
    <property type="nucleotide sequence ID" value="NZ_BOOH01000014.1"/>
</dbReference>
<feature type="transmembrane region" description="Helical" evidence="1">
    <location>
        <begin position="55"/>
        <end position="74"/>
    </location>
</feature>
<evidence type="ECO:0008006" key="5">
    <source>
        <dbReference type="Google" id="ProtNLM"/>
    </source>
</evidence>
<proteinExistence type="predicted"/>
<evidence type="ECO:0000256" key="2">
    <source>
        <dbReference type="SAM" id="SignalP"/>
    </source>
</evidence>
<keyword evidence="4" id="KW-1185">Reference proteome</keyword>
<feature type="transmembrane region" description="Helical" evidence="1">
    <location>
        <begin position="181"/>
        <end position="199"/>
    </location>
</feature>